<dbReference type="InterPro" id="IPR011009">
    <property type="entry name" value="Kinase-like_dom_sf"/>
</dbReference>
<dbReference type="Gene3D" id="1.10.510.10">
    <property type="entry name" value="Transferase(Phosphotransferase) domain 1"/>
    <property type="match status" value="1"/>
</dbReference>
<dbReference type="STRING" id="658196.A0A397SCA9"/>
<accession>A0A397SCA9</accession>
<dbReference type="SUPFAM" id="SSF56112">
    <property type="entry name" value="Protein kinase-like (PK-like)"/>
    <property type="match status" value="1"/>
</dbReference>
<dbReference type="GO" id="GO:0004674">
    <property type="term" value="F:protein serine/threonine kinase activity"/>
    <property type="evidence" value="ECO:0007669"/>
    <property type="project" value="TreeGrafter"/>
</dbReference>
<gene>
    <name evidence="1" type="ORF">C1645_833045</name>
</gene>
<dbReference type="EMBL" id="QKYT01000532">
    <property type="protein sequence ID" value="RIA83923.1"/>
    <property type="molecule type" value="Genomic_DNA"/>
</dbReference>
<dbReference type="PANTHER" id="PTHR44329">
    <property type="entry name" value="SERINE/THREONINE-PROTEIN KINASE TNNI3K-RELATED"/>
    <property type="match status" value="1"/>
</dbReference>
<name>A0A397SCA9_9GLOM</name>
<proteinExistence type="predicted"/>
<evidence type="ECO:0000313" key="1">
    <source>
        <dbReference type="EMBL" id="RIA83923.1"/>
    </source>
</evidence>
<dbReference type="AlphaFoldDB" id="A0A397SCA9"/>
<reference evidence="1 2" key="1">
    <citation type="submission" date="2018-06" db="EMBL/GenBank/DDBJ databases">
        <title>Comparative genomics reveals the genomic features of Rhizophagus irregularis, R. cerebriforme, R. diaphanum and Gigaspora rosea, and their symbiotic lifestyle signature.</title>
        <authorList>
            <person name="Morin E."/>
            <person name="San Clemente H."/>
            <person name="Chen E.C.H."/>
            <person name="De La Providencia I."/>
            <person name="Hainaut M."/>
            <person name="Kuo A."/>
            <person name="Kohler A."/>
            <person name="Murat C."/>
            <person name="Tang N."/>
            <person name="Roy S."/>
            <person name="Loubradou J."/>
            <person name="Henrissat B."/>
            <person name="Grigoriev I.V."/>
            <person name="Corradi N."/>
            <person name="Roux C."/>
            <person name="Martin F.M."/>
        </authorList>
    </citation>
    <scope>NUCLEOTIDE SEQUENCE [LARGE SCALE GENOMIC DNA]</scope>
    <source>
        <strain evidence="1 2">DAOM 227022</strain>
    </source>
</reference>
<dbReference type="Proteomes" id="UP000265703">
    <property type="component" value="Unassembled WGS sequence"/>
</dbReference>
<protein>
    <recommendedName>
        <fullName evidence="3">Protein kinase domain-containing protein</fullName>
    </recommendedName>
</protein>
<evidence type="ECO:0008006" key="3">
    <source>
        <dbReference type="Google" id="ProtNLM"/>
    </source>
</evidence>
<sequence length="208" mass="24260">MSIQNPQDISKGLLNEYLNENYYQNIIKIYGITKGPESELVMQYARRCDLHNHLQKHFTKITWNKQKLSISYSSRSIVEIYYLMILIQENYLKGRWVDLGHTVSRFGLINGKIGDLGISQPVNGVIPYIAPEIFKICISDIYSMERPGITEDTPLTPECFANLMKLCWDSDPSERPSMERIHISFKVWSTISKVKEQFERAELKRIHQ</sequence>
<organism evidence="1 2">
    <name type="scientific">Glomus cerebriforme</name>
    <dbReference type="NCBI Taxonomy" id="658196"/>
    <lineage>
        <taxon>Eukaryota</taxon>
        <taxon>Fungi</taxon>
        <taxon>Fungi incertae sedis</taxon>
        <taxon>Mucoromycota</taxon>
        <taxon>Glomeromycotina</taxon>
        <taxon>Glomeromycetes</taxon>
        <taxon>Glomerales</taxon>
        <taxon>Glomeraceae</taxon>
        <taxon>Glomus</taxon>
    </lineage>
</organism>
<evidence type="ECO:0000313" key="2">
    <source>
        <dbReference type="Proteomes" id="UP000265703"/>
    </source>
</evidence>
<keyword evidence="2" id="KW-1185">Reference proteome</keyword>
<comment type="caution">
    <text evidence="1">The sequence shown here is derived from an EMBL/GenBank/DDBJ whole genome shotgun (WGS) entry which is preliminary data.</text>
</comment>
<dbReference type="InterPro" id="IPR051681">
    <property type="entry name" value="Ser/Thr_Kinases-Pseudokinases"/>
</dbReference>